<feature type="domain" description="Histidine kinase" evidence="14">
    <location>
        <begin position="307"/>
        <end position="530"/>
    </location>
</feature>
<dbReference type="InterPro" id="IPR029151">
    <property type="entry name" value="Sensor-like_sf"/>
</dbReference>
<feature type="region of interest" description="Disordered" evidence="12">
    <location>
        <begin position="525"/>
        <end position="547"/>
    </location>
</feature>
<keyword evidence="5 13" id="KW-0812">Transmembrane</keyword>
<evidence type="ECO:0000256" key="11">
    <source>
        <dbReference type="ARBA" id="ARBA00023136"/>
    </source>
</evidence>
<keyword evidence="11 13" id="KW-0472">Membrane</keyword>
<sequence length="547" mass="58626">MVWPRSRRAGSVARQILALQLLVMIVVVVAALTLAYLDARADQRRQAEDRVLAVATTTADSPQLAAALNGGDPSAQLQPWAERIRSDTGTDFVVIMSPDGIRYTHPDPSQIGGHYLGSIAEAQRGQNHVEQFTGTLGPSVRAVVPVRHGSDIVALVAVGITTTSIQRSLLPNLPAIGIAAVLVLAVGAIGVWAISRRLNRQTHGLGEREITRMFEYYDAVLHAVREGLVLLDRGGRVQLVNDEARELLALGDQVVGRVVDELALPEPLVESLLSDGAVTDEIHLVGDRMLVVNKSPATWQGRVVGSVITLRDHTDLQAIAGELDSAKSLSDTLRSQNHEAANRLHTVVSLIEMGRPDDAVEFATRELATAQLLTDRVVLAVEDPVLSAVLLGKSAQAQERGIEFAIDPESRVTDLSVDPQAVVTMVGNLVDNAMDAVAQTEPPHRISIMVSSDRDHFRLTVDDSGPGLTPEEAQQAFRRGWSTKHTAGGLGRGIGLALVVQAVRSRSGTVTVDRGPLGGARFRIEIGGQHQVSPDPAGRIDRPEPAR</sequence>
<dbReference type="RefSeq" id="WP_344807966.1">
    <property type="nucleotide sequence ID" value="NZ_BAABAB010000033.1"/>
</dbReference>
<accession>A0ABP7AIV7</accession>
<reference evidence="16" key="1">
    <citation type="journal article" date="2019" name="Int. J. Syst. Evol. Microbiol.">
        <title>The Global Catalogue of Microorganisms (GCM) 10K type strain sequencing project: providing services to taxonomists for standard genome sequencing and annotation.</title>
        <authorList>
            <consortium name="The Broad Institute Genomics Platform"/>
            <consortium name="The Broad Institute Genome Sequencing Center for Infectious Disease"/>
            <person name="Wu L."/>
            <person name="Ma J."/>
        </authorList>
    </citation>
    <scope>NUCLEOTIDE SEQUENCE [LARGE SCALE GENOMIC DNA]</scope>
    <source>
        <strain evidence="16">JCM 16929</strain>
    </source>
</reference>
<dbReference type="PROSITE" id="PS50109">
    <property type="entry name" value="HIS_KIN"/>
    <property type="match status" value="1"/>
</dbReference>
<feature type="transmembrane region" description="Helical" evidence="13">
    <location>
        <begin position="12"/>
        <end position="37"/>
    </location>
</feature>
<feature type="transmembrane region" description="Helical" evidence="13">
    <location>
        <begin position="173"/>
        <end position="194"/>
    </location>
</feature>
<keyword evidence="3" id="KW-0597">Phosphoprotein</keyword>
<evidence type="ECO:0000259" key="14">
    <source>
        <dbReference type="PROSITE" id="PS50109"/>
    </source>
</evidence>
<evidence type="ECO:0000256" key="10">
    <source>
        <dbReference type="ARBA" id="ARBA00023012"/>
    </source>
</evidence>
<evidence type="ECO:0000256" key="7">
    <source>
        <dbReference type="ARBA" id="ARBA00022777"/>
    </source>
</evidence>
<evidence type="ECO:0000256" key="12">
    <source>
        <dbReference type="SAM" id="MobiDB-lite"/>
    </source>
</evidence>
<name>A0ABP7AIV7_9ACTN</name>
<evidence type="ECO:0000256" key="9">
    <source>
        <dbReference type="ARBA" id="ARBA00022989"/>
    </source>
</evidence>
<evidence type="ECO:0000256" key="4">
    <source>
        <dbReference type="ARBA" id="ARBA00022679"/>
    </source>
</evidence>
<dbReference type="Gene3D" id="3.30.450.20">
    <property type="entry name" value="PAS domain"/>
    <property type="match status" value="2"/>
</dbReference>
<comment type="caution">
    <text evidence="15">The sequence shown here is derived from an EMBL/GenBank/DDBJ whole genome shotgun (WGS) entry which is preliminary data.</text>
</comment>
<dbReference type="Gene3D" id="3.30.565.10">
    <property type="entry name" value="Histidine kinase-like ATPase, C-terminal domain"/>
    <property type="match status" value="1"/>
</dbReference>
<gene>
    <name evidence="15" type="ORF">GCM10022236_40340</name>
</gene>
<proteinExistence type="predicted"/>
<feature type="compositionally biased region" description="Basic and acidic residues" evidence="12">
    <location>
        <begin position="538"/>
        <end position="547"/>
    </location>
</feature>
<dbReference type="Pfam" id="PF02518">
    <property type="entry name" value="HATPase_c"/>
    <property type="match status" value="1"/>
</dbReference>
<dbReference type="InterPro" id="IPR036890">
    <property type="entry name" value="HATPase_C_sf"/>
</dbReference>
<comment type="subcellular location">
    <subcellularLocation>
        <location evidence="1">Cell membrane</location>
        <topology evidence="1">Multi-pass membrane protein</topology>
    </subcellularLocation>
</comment>
<dbReference type="SUPFAM" id="SSF55785">
    <property type="entry name" value="PYP-like sensor domain (PAS domain)"/>
    <property type="match status" value="1"/>
</dbReference>
<dbReference type="InterPro" id="IPR035965">
    <property type="entry name" value="PAS-like_dom_sf"/>
</dbReference>
<keyword evidence="8" id="KW-0067">ATP-binding</keyword>
<dbReference type="InterPro" id="IPR003594">
    <property type="entry name" value="HATPase_dom"/>
</dbReference>
<evidence type="ECO:0000256" key="2">
    <source>
        <dbReference type="ARBA" id="ARBA00022475"/>
    </source>
</evidence>
<protein>
    <submittedName>
        <fullName evidence="15">Sensor histidine kinase</fullName>
    </submittedName>
</protein>
<dbReference type="InterPro" id="IPR033463">
    <property type="entry name" value="sCache_3"/>
</dbReference>
<dbReference type="SMART" id="SM00387">
    <property type="entry name" value="HATPase_c"/>
    <property type="match status" value="1"/>
</dbReference>
<evidence type="ECO:0000256" key="8">
    <source>
        <dbReference type="ARBA" id="ARBA00022840"/>
    </source>
</evidence>
<keyword evidence="16" id="KW-1185">Reference proteome</keyword>
<dbReference type="GO" id="GO:0016301">
    <property type="term" value="F:kinase activity"/>
    <property type="evidence" value="ECO:0007669"/>
    <property type="project" value="UniProtKB-KW"/>
</dbReference>
<evidence type="ECO:0000256" key="6">
    <source>
        <dbReference type="ARBA" id="ARBA00022741"/>
    </source>
</evidence>
<evidence type="ECO:0000313" key="16">
    <source>
        <dbReference type="Proteomes" id="UP001501490"/>
    </source>
</evidence>
<dbReference type="PANTHER" id="PTHR43547">
    <property type="entry name" value="TWO-COMPONENT HISTIDINE KINASE"/>
    <property type="match status" value="1"/>
</dbReference>
<evidence type="ECO:0000256" key="5">
    <source>
        <dbReference type="ARBA" id="ARBA00022692"/>
    </source>
</evidence>
<evidence type="ECO:0000256" key="3">
    <source>
        <dbReference type="ARBA" id="ARBA00022553"/>
    </source>
</evidence>
<keyword evidence="4" id="KW-0808">Transferase</keyword>
<dbReference type="SUPFAM" id="SSF103190">
    <property type="entry name" value="Sensory domain-like"/>
    <property type="match status" value="1"/>
</dbReference>
<dbReference type="EMBL" id="BAABAB010000033">
    <property type="protein sequence ID" value="GAA3633671.1"/>
    <property type="molecule type" value="Genomic_DNA"/>
</dbReference>
<keyword evidence="9 13" id="KW-1133">Transmembrane helix</keyword>
<keyword evidence="6" id="KW-0547">Nucleotide-binding</keyword>
<keyword evidence="10" id="KW-0902">Two-component regulatory system</keyword>
<dbReference type="Proteomes" id="UP001501490">
    <property type="component" value="Unassembled WGS sequence"/>
</dbReference>
<dbReference type="Pfam" id="PF17203">
    <property type="entry name" value="sCache_3_2"/>
    <property type="match status" value="1"/>
</dbReference>
<dbReference type="SUPFAM" id="SSF55874">
    <property type="entry name" value="ATPase domain of HSP90 chaperone/DNA topoisomerase II/histidine kinase"/>
    <property type="match status" value="1"/>
</dbReference>
<organism evidence="15 16">
    <name type="scientific">Microlunatus ginsengisoli</name>
    <dbReference type="NCBI Taxonomy" id="363863"/>
    <lineage>
        <taxon>Bacteria</taxon>
        <taxon>Bacillati</taxon>
        <taxon>Actinomycetota</taxon>
        <taxon>Actinomycetes</taxon>
        <taxon>Propionibacteriales</taxon>
        <taxon>Propionibacteriaceae</taxon>
        <taxon>Microlunatus</taxon>
    </lineage>
</organism>
<evidence type="ECO:0000256" key="13">
    <source>
        <dbReference type="SAM" id="Phobius"/>
    </source>
</evidence>
<keyword evidence="7 15" id="KW-0418">Kinase</keyword>
<dbReference type="InterPro" id="IPR005467">
    <property type="entry name" value="His_kinase_dom"/>
</dbReference>
<keyword evidence="2" id="KW-1003">Cell membrane</keyword>
<dbReference type="PANTHER" id="PTHR43547:SF10">
    <property type="entry name" value="SENSOR HISTIDINE KINASE DCUS"/>
    <property type="match status" value="1"/>
</dbReference>
<evidence type="ECO:0000313" key="15">
    <source>
        <dbReference type="EMBL" id="GAA3633671.1"/>
    </source>
</evidence>
<evidence type="ECO:0000256" key="1">
    <source>
        <dbReference type="ARBA" id="ARBA00004651"/>
    </source>
</evidence>